<protein>
    <submittedName>
        <fullName evidence="1">Uncharacterized protein</fullName>
    </submittedName>
</protein>
<keyword evidence="2" id="KW-1185">Reference proteome</keyword>
<comment type="caution">
    <text evidence="1">The sequence shown here is derived from an EMBL/GenBank/DDBJ whole genome shotgun (WGS) entry which is preliminary data.</text>
</comment>
<dbReference type="Proteomes" id="UP000003460">
    <property type="component" value="Unassembled WGS sequence"/>
</dbReference>
<accession>C9LJ08</accession>
<dbReference type="STRING" id="626522.GCWU000325_02220"/>
<evidence type="ECO:0000313" key="2">
    <source>
        <dbReference type="Proteomes" id="UP000003460"/>
    </source>
</evidence>
<name>C9LJ08_9BACT</name>
<dbReference type="EMBL" id="ACIJ02000023">
    <property type="protein sequence ID" value="EEX70975.1"/>
    <property type="molecule type" value="Genomic_DNA"/>
</dbReference>
<sequence>MAPTIEGGREDGEVELRTQDDVRAEVANGTCVAEVDIAAGQGEMAIEVGVGKARFGKELVLLYEQGGILALQQDDVAGKAVGQRIEEVQAIGRKGGVENKQAGLVVIHS</sequence>
<proteinExistence type="predicted"/>
<reference evidence="1" key="1">
    <citation type="submission" date="2009-09" db="EMBL/GenBank/DDBJ databases">
        <authorList>
            <person name="Weinstock G."/>
            <person name="Sodergren E."/>
            <person name="Clifton S."/>
            <person name="Fulton L."/>
            <person name="Fulton B."/>
            <person name="Courtney L."/>
            <person name="Fronick C."/>
            <person name="Harrison M."/>
            <person name="Strong C."/>
            <person name="Farmer C."/>
            <person name="Delahaunty K."/>
            <person name="Markovic C."/>
            <person name="Hall O."/>
            <person name="Minx P."/>
            <person name="Tomlinson C."/>
            <person name="Mitreva M."/>
            <person name="Nelson J."/>
            <person name="Hou S."/>
            <person name="Wollam A."/>
            <person name="Pepin K.H."/>
            <person name="Johnson M."/>
            <person name="Bhonagiri V."/>
            <person name="Nash W.E."/>
            <person name="Warren W."/>
            <person name="Chinwalla A."/>
            <person name="Mardis E.R."/>
            <person name="Wilson R.K."/>
        </authorList>
    </citation>
    <scope>NUCLEOTIDE SEQUENCE [LARGE SCALE GENOMIC DNA]</scope>
    <source>
        <strain evidence="1">ATCC 51259</strain>
    </source>
</reference>
<gene>
    <name evidence="1" type="ORF">GCWU000325_02220</name>
</gene>
<dbReference type="HOGENOM" id="CLU_2181522_0_0_10"/>
<evidence type="ECO:0000313" key="1">
    <source>
        <dbReference type="EMBL" id="EEX70975.1"/>
    </source>
</evidence>
<dbReference type="AlphaFoldDB" id="C9LJ08"/>
<organism evidence="1 2">
    <name type="scientific">Alloprevotella tannerae ATCC 51259</name>
    <dbReference type="NCBI Taxonomy" id="626522"/>
    <lineage>
        <taxon>Bacteria</taxon>
        <taxon>Pseudomonadati</taxon>
        <taxon>Bacteroidota</taxon>
        <taxon>Bacteroidia</taxon>
        <taxon>Bacteroidales</taxon>
        <taxon>Prevotellaceae</taxon>
        <taxon>Alloprevotella</taxon>
    </lineage>
</organism>